<feature type="region of interest" description="Disordered" evidence="6">
    <location>
        <begin position="120"/>
        <end position="142"/>
    </location>
</feature>
<dbReference type="STRING" id="30732.ENSOMEP00000015096"/>
<keyword evidence="2" id="KW-0853">WD repeat</keyword>
<comment type="subcellular location">
    <subcellularLocation>
        <location evidence="1">Cell projection</location>
        <location evidence="1">Cilium</location>
    </subcellularLocation>
</comment>
<dbReference type="PANTHER" id="PTHR15722:SF7">
    <property type="entry name" value="INTRAFLAGELLAR TRANSPORT PROTEIN 140 HOMOLOG"/>
    <property type="match status" value="1"/>
</dbReference>
<protein>
    <recommendedName>
        <fullName evidence="7">IFT140 first beta-propeller domain-containing protein</fullName>
    </recommendedName>
</protein>
<evidence type="ECO:0000259" key="7">
    <source>
        <dbReference type="Pfam" id="PF23383"/>
    </source>
</evidence>
<keyword evidence="9" id="KW-1185">Reference proteome</keyword>
<dbReference type="Proteomes" id="UP000261560">
    <property type="component" value="Unplaced"/>
</dbReference>
<organism evidence="8 9">
    <name type="scientific">Oryzias melastigma</name>
    <name type="common">Marine medaka</name>
    <dbReference type="NCBI Taxonomy" id="30732"/>
    <lineage>
        <taxon>Eukaryota</taxon>
        <taxon>Metazoa</taxon>
        <taxon>Chordata</taxon>
        <taxon>Craniata</taxon>
        <taxon>Vertebrata</taxon>
        <taxon>Euteleostomi</taxon>
        <taxon>Actinopterygii</taxon>
        <taxon>Neopterygii</taxon>
        <taxon>Teleostei</taxon>
        <taxon>Neoteleostei</taxon>
        <taxon>Acanthomorphata</taxon>
        <taxon>Ovalentaria</taxon>
        <taxon>Atherinomorphae</taxon>
        <taxon>Beloniformes</taxon>
        <taxon>Adrianichthyidae</taxon>
        <taxon>Oryziinae</taxon>
        <taxon>Oryzias</taxon>
    </lineage>
</organism>
<dbReference type="GO" id="GO:0005930">
    <property type="term" value="C:axoneme"/>
    <property type="evidence" value="ECO:0007669"/>
    <property type="project" value="TreeGrafter"/>
</dbReference>
<dbReference type="OMA" id="THTAHIT"/>
<sequence length="174" mass="19087">MAVYFDHRIEAPESSDAPCQLTWHSTLPVLAVASKSPSSGGNVDLYLQQGEHVENCHVERPHQPMVLHWHPLKPVLALGWENGEVVLLMHPSGDQTVLPGLHTASITLLEWMGLQLESSGSSDVRPLQPAGGSSAHRGAPRKSIDVTPQRFFSNMLQRLIVIQSLLGCFTCRTL</sequence>
<evidence type="ECO:0000256" key="4">
    <source>
        <dbReference type="ARBA" id="ARBA00023069"/>
    </source>
</evidence>
<accession>A0A3B3CB02</accession>
<evidence type="ECO:0000313" key="9">
    <source>
        <dbReference type="Proteomes" id="UP000261560"/>
    </source>
</evidence>
<evidence type="ECO:0000313" key="8">
    <source>
        <dbReference type="Ensembl" id="ENSOMEP00000015096.1"/>
    </source>
</evidence>
<dbReference type="PANTHER" id="PTHR15722">
    <property type="entry name" value="IFT140/172-RELATED"/>
    <property type="match status" value="1"/>
</dbReference>
<dbReference type="PaxDb" id="30732-ENSOMEP00000015096"/>
<feature type="domain" description="IFT140 first beta-propeller" evidence="7">
    <location>
        <begin position="2"/>
        <end position="112"/>
    </location>
</feature>
<keyword evidence="3" id="KW-0677">Repeat</keyword>
<name>A0A3B3CB02_ORYME</name>
<reference evidence="8" key="2">
    <citation type="submission" date="2025-09" db="UniProtKB">
        <authorList>
            <consortium name="Ensembl"/>
        </authorList>
    </citation>
    <scope>IDENTIFICATION</scope>
</reference>
<dbReference type="AlphaFoldDB" id="A0A3B3CB02"/>
<reference evidence="8" key="1">
    <citation type="submission" date="2025-08" db="UniProtKB">
        <authorList>
            <consortium name="Ensembl"/>
        </authorList>
    </citation>
    <scope>IDENTIFICATION</scope>
</reference>
<evidence type="ECO:0000256" key="3">
    <source>
        <dbReference type="ARBA" id="ARBA00022737"/>
    </source>
</evidence>
<dbReference type="Pfam" id="PF23383">
    <property type="entry name" value="Beta-prop_IFT140_1st"/>
    <property type="match status" value="1"/>
</dbReference>
<evidence type="ECO:0000256" key="5">
    <source>
        <dbReference type="ARBA" id="ARBA00023273"/>
    </source>
</evidence>
<dbReference type="GeneTree" id="ENSGT00940000153417"/>
<dbReference type="GO" id="GO:0030991">
    <property type="term" value="C:intraciliary transport particle A"/>
    <property type="evidence" value="ECO:0007669"/>
    <property type="project" value="TreeGrafter"/>
</dbReference>
<keyword evidence="5" id="KW-0966">Cell projection</keyword>
<evidence type="ECO:0000256" key="2">
    <source>
        <dbReference type="ARBA" id="ARBA00022574"/>
    </source>
</evidence>
<dbReference type="GO" id="GO:0035721">
    <property type="term" value="P:intraciliary retrograde transport"/>
    <property type="evidence" value="ECO:0007669"/>
    <property type="project" value="TreeGrafter"/>
</dbReference>
<dbReference type="InterPro" id="IPR056154">
    <property type="entry name" value="Beta-prop_IFT140_1st"/>
</dbReference>
<dbReference type="GO" id="GO:0036064">
    <property type="term" value="C:ciliary basal body"/>
    <property type="evidence" value="ECO:0007669"/>
    <property type="project" value="TreeGrafter"/>
</dbReference>
<dbReference type="Ensembl" id="ENSOMET00000023182.1">
    <property type="protein sequence ID" value="ENSOMEP00000015096.1"/>
    <property type="gene ID" value="ENSOMEG00000016647.1"/>
</dbReference>
<evidence type="ECO:0000256" key="6">
    <source>
        <dbReference type="SAM" id="MobiDB-lite"/>
    </source>
</evidence>
<proteinExistence type="predicted"/>
<evidence type="ECO:0000256" key="1">
    <source>
        <dbReference type="ARBA" id="ARBA00004138"/>
    </source>
</evidence>
<keyword evidence="4" id="KW-0969">Cilium</keyword>